<keyword evidence="8" id="KW-0472">Membrane</keyword>
<dbReference type="InterPro" id="IPR014349">
    <property type="entry name" value="Rieske_Fe-S_prot"/>
</dbReference>
<comment type="catalytic activity">
    <reaction evidence="10">
        <text>a quinol + 2 Fe(III)-[cytochrome c](out) = a quinone + 2 Fe(II)-[cytochrome c](out) + 2 H(+)(out)</text>
        <dbReference type="Rhea" id="RHEA:11484"/>
        <dbReference type="Rhea" id="RHEA-COMP:10350"/>
        <dbReference type="Rhea" id="RHEA-COMP:14399"/>
        <dbReference type="ChEBI" id="CHEBI:15378"/>
        <dbReference type="ChEBI" id="CHEBI:24646"/>
        <dbReference type="ChEBI" id="CHEBI:29033"/>
        <dbReference type="ChEBI" id="CHEBI:29034"/>
        <dbReference type="ChEBI" id="CHEBI:132124"/>
        <dbReference type="EC" id="7.1.1.8"/>
    </reaction>
</comment>
<dbReference type="InterPro" id="IPR005805">
    <property type="entry name" value="Rieske_Fe-S_prot_C"/>
</dbReference>
<comment type="cofactor">
    <cofactor evidence="10">
        <name>[2Fe-2S] cluster</name>
        <dbReference type="ChEBI" id="CHEBI:190135"/>
    </cofactor>
    <text evidence="10">Binds 1 [2Fe-2S] cluster per subunit.</text>
</comment>
<keyword evidence="3" id="KW-0001">2Fe-2S</keyword>
<evidence type="ECO:0000256" key="8">
    <source>
        <dbReference type="ARBA" id="ARBA00023136"/>
    </source>
</evidence>
<evidence type="ECO:0000256" key="3">
    <source>
        <dbReference type="ARBA" id="ARBA00022714"/>
    </source>
</evidence>
<dbReference type="HOGENOM" id="CLU_055690_0_2_6"/>
<dbReference type="PRINTS" id="PR00162">
    <property type="entry name" value="RIESKE"/>
</dbReference>
<dbReference type="AlphaFoldDB" id="M5E3Q9"/>
<dbReference type="PANTHER" id="PTHR10134">
    <property type="entry name" value="CYTOCHROME B-C1 COMPLEX SUBUNIT RIESKE, MITOCHONDRIAL"/>
    <property type="match status" value="1"/>
</dbReference>
<keyword evidence="4" id="KW-0479">Metal-binding</keyword>
<dbReference type="SUPFAM" id="SSF50022">
    <property type="entry name" value="ISP domain"/>
    <property type="match status" value="1"/>
</dbReference>
<accession>M5E3Q9</accession>
<dbReference type="GO" id="GO:0046872">
    <property type="term" value="F:metal ion binding"/>
    <property type="evidence" value="ECO:0007669"/>
    <property type="project" value="UniProtKB-KW"/>
</dbReference>
<dbReference type="STRING" id="187493.CN03_09595"/>
<feature type="domain" description="Rieske" evidence="12">
    <location>
        <begin position="67"/>
        <end position="161"/>
    </location>
</feature>
<dbReference type="Gene3D" id="2.102.10.10">
    <property type="entry name" value="Rieske [2Fe-2S] iron-sulphur domain"/>
    <property type="match status" value="1"/>
</dbReference>
<organism evidence="13 14">
    <name type="scientific">Thalassolituus oleivorans MIL-1</name>
    <dbReference type="NCBI Taxonomy" id="1298593"/>
    <lineage>
        <taxon>Bacteria</taxon>
        <taxon>Pseudomonadati</taxon>
        <taxon>Pseudomonadota</taxon>
        <taxon>Gammaproteobacteria</taxon>
        <taxon>Oceanospirillales</taxon>
        <taxon>Oceanospirillaceae</taxon>
        <taxon>Thalassolituus</taxon>
    </lineage>
</organism>
<dbReference type="InterPro" id="IPR017941">
    <property type="entry name" value="Rieske_2Fe-2S"/>
</dbReference>
<dbReference type="InterPro" id="IPR006317">
    <property type="entry name" value="Ubiquinol_cyt_c_Rdtase_Fe-S-su"/>
</dbReference>
<evidence type="ECO:0000256" key="2">
    <source>
        <dbReference type="ARBA" id="ARBA00022692"/>
    </source>
</evidence>
<keyword evidence="6" id="KW-0408">Iron</keyword>
<keyword evidence="14" id="KW-1185">Reference proteome</keyword>
<keyword evidence="7" id="KW-0411">Iron-sulfur</keyword>
<sequence>MGAAIPFIGSWQPSAKAKAIGAPVQVNVDKIEPGEMVSVAWQGKPVFLLRRTEESLAILESEEHLGQLRDPASDINNQPEYTKNNTRSIRPEILIVVGICTHLGCVPEYRANGMIGVIHSLYFCPCHGSKFDLAGRVYKGVPAPTNLIVPPHTYIIGKIFFVYARQLS</sequence>
<evidence type="ECO:0000256" key="10">
    <source>
        <dbReference type="RuleBase" id="RU004494"/>
    </source>
</evidence>
<dbReference type="GO" id="GO:0016020">
    <property type="term" value="C:membrane"/>
    <property type="evidence" value="ECO:0007669"/>
    <property type="project" value="UniProtKB-SubCell"/>
</dbReference>
<dbReference type="GO" id="GO:0051537">
    <property type="term" value="F:2 iron, 2 sulfur cluster binding"/>
    <property type="evidence" value="ECO:0007669"/>
    <property type="project" value="UniProtKB-KW"/>
</dbReference>
<evidence type="ECO:0000256" key="11">
    <source>
        <dbReference type="RuleBase" id="RU004497"/>
    </source>
</evidence>
<proteinExistence type="predicted"/>
<evidence type="ECO:0000313" key="14">
    <source>
        <dbReference type="Proteomes" id="UP000011866"/>
    </source>
</evidence>
<dbReference type="EMBL" id="HF680312">
    <property type="protein sequence ID" value="CCU72154.1"/>
    <property type="molecule type" value="Genomic_DNA"/>
</dbReference>
<evidence type="ECO:0000313" key="13">
    <source>
        <dbReference type="EMBL" id="CCU72154.1"/>
    </source>
</evidence>
<keyword evidence="5" id="KW-1133">Transmembrane helix</keyword>
<name>M5E3Q9_9GAMM</name>
<evidence type="ECO:0000256" key="9">
    <source>
        <dbReference type="ARBA" id="ARBA00023157"/>
    </source>
</evidence>
<evidence type="ECO:0000259" key="12">
    <source>
        <dbReference type="PROSITE" id="PS51296"/>
    </source>
</evidence>
<dbReference type="eggNOG" id="COG0723">
    <property type="taxonomic scope" value="Bacteria"/>
</dbReference>
<keyword evidence="10" id="KW-0249">Electron transport</keyword>
<keyword evidence="9" id="KW-1015">Disulfide bond</keyword>
<dbReference type="Proteomes" id="UP000011866">
    <property type="component" value="Chromosome"/>
</dbReference>
<dbReference type="PROSITE" id="PS51296">
    <property type="entry name" value="RIESKE"/>
    <property type="match status" value="1"/>
</dbReference>
<reference evidence="13 14" key="1">
    <citation type="journal article" date="2013" name="Genome Announc.">
        <title>Genome Sequence of Thalassolituus oleivorans MIL-1 (DSM 14913T).</title>
        <authorList>
            <person name="Golyshin P.N."/>
            <person name="Werner J."/>
            <person name="Chernikova T.N."/>
            <person name="Tran H."/>
            <person name="Ferrer M."/>
            <person name="Yakimov M.M."/>
            <person name="Teeling H."/>
            <person name="Golyshina O.V."/>
        </authorList>
    </citation>
    <scope>NUCLEOTIDE SEQUENCE [LARGE SCALE GENOMIC DNA]</scope>
    <source>
        <strain evidence="13 14">MIL-1</strain>
    </source>
</reference>
<keyword evidence="10" id="KW-0813">Transport</keyword>
<dbReference type="GO" id="GO:0008121">
    <property type="term" value="F:quinol-cytochrome-c reductase activity"/>
    <property type="evidence" value="ECO:0007669"/>
    <property type="project" value="UniProtKB-EC"/>
</dbReference>
<comment type="miscellaneous">
    <text evidence="10">The Rieske protein is a high potential 2Fe-2S protein.</text>
</comment>
<dbReference type="NCBIfam" id="TIGR01416">
    <property type="entry name" value="Rieske_proteo"/>
    <property type="match status" value="1"/>
</dbReference>
<comment type="subcellular location">
    <subcellularLocation>
        <location evidence="1">Membrane</location>
        <topology evidence="1">Single-pass membrane protein</topology>
    </subcellularLocation>
</comment>
<dbReference type="PATRIC" id="fig|1298593.3.peg.1658"/>
<dbReference type="CDD" id="cd03470">
    <property type="entry name" value="Rieske_cytochrome_bc1"/>
    <property type="match status" value="1"/>
</dbReference>
<gene>
    <name evidence="13" type="ORF">TOL_1730</name>
</gene>
<dbReference type="InterPro" id="IPR036922">
    <property type="entry name" value="Rieske_2Fe-2S_sf"/>
</dbReference>
<protein>
    <recommendedName>
        <fullName evidence="10">Ubiquinol-cytochrome c reductase iron-sulfur subunit</fullName>
        <ecNumber evidence="10">7.1.1.8</ecNumber>
    </recommendedName>
</protein>
<evidence type="ECO:0000256" key="6">
    <source>
        <dbReference type="ARBA" id="ARBA00023004"/>
    </source>
</evidence>
<comment type="subunit">
    <text evidence="11">The main subunits of complex b-c1 are: cytochrome b, cytochrome c1 and the Rieske protein.</text>
</comment>
<dbReference type="KEGG" id="tol:TOL_1730"/>
<evidence type="ECO:0000256" key="5">
    <source>
        <dbReference type="ARBA" id="ARBA00022989"/>
    </source>
</evidence>
<dbReference type="EC" id="7.1.1.8" evidence="10"/>
<keyword evidence="2" id="KW-0812">Transmembrane</keyword>
<evidence type="ECO:0000256" key="4">
    <source>
        <dbReference type="ARBA" id="ARBA00022723"/>
    </source>
</evidence>
<dbReference type="Pfam" id="PF00355">
    <property type="entry name" value="Rieske"/>
    <property type="match status" value="1"/>
</dbReference>
<evidence type="ECO:0000256" key="1">
    <source>
        <dbReference type="ARBA" id="ARBA00004167"/>
    </source>
</evidence>
<evidence type="ECO:0000256" key="7">
    <source>
        <dbReference type="ARBA" id="ARBA00023014"/>
    </source>
</evidence>